<reference evidence="2" key="1">
    <citation type="submission" date="2021-06" db="EMBL/GenBank/DDBJ databases">
        <authorList>
            <person name="Kallberg Y."/>
            <person name="Tangrot J."/>
            <person name="Rosling A."/>
        </authorList>
    </citation>
    <scope>NUCLEOTIDE SEQUENCE</scope>
    <source>
        <strain evidence="2">AZ414A</strain>
    </source>
</reference>
<dbReference type="Proteomes" id="UP000789706">
    <property type="component" value="Unassembled WGS sequence"/>
</dbReference>
<keyword evidence="3" id="KW-1185">Reference proteome</keyword>
<dbReference type="InterPro" id="IPR042065">
    <property type="entry name" value="E3_ELL-like"/>
</dbReference>
<dbReference type="EMBL" id="CAJVPK010000001">
    <property type="protein sequence ID" value="CAG8432692.1"/>
    <property type="molecule type" value="Genomic_DNA"/>
</dbReference>
<feature type="compositionally biased region" description="Gly residues" evidence="1">
    <location>
        <begin position="328"/>
        <end position="339"/>
    </location>
</feature>
<comment type="caution">
    <text evidence="2">The sequence shown here is derived from an EMBL/GenBank/DDBJ whole genome shotgun (WGS) entry which is preliminary data.</text>
</comment>
<feature type="compositionally biased region" description="Polar residues" evidence="1">
    <location>
        <begin position="354"/>
        <end position="367"/>
    </location>
</feature>
<protein>
    <submittedName>
        <fullName evidence="2">5674_t:CDS:1</fullName>
    </submittedName>
</protein>
<evidence type="ECO:0000256" key="1">
    <source>
        <dbReference type="SAM" id="MobiDB-lite"/>
    </source>
</evidence>
<dbReference type="Gene3D" id="1.10.10.2670">
    <property type="entry name" value="E3 ubiquitin-protein ligase"/>
    <property type="match status" value="1"/>
</dbReference>
<proteinExistence type="predicted"/>
<accession>A0A9N8V0D7</accession>
<name>A0A9N8V0D7_9GLOM</name>
<feature type="region of interest" description="Disordered" evidence="1">
    <location>
        <begin position="301"/>
        <end position="420"/>
    </location>
</feature>
<evidence type="ECO:0000313" key="2">
    <source>
        <dbReference type="EMBL" id="CAG8432692.1"/>
    </source>
</evidence>
<sequence length="467" mass="50833">MVNLALGPSRNGGSSTRGGELHTTKQGGVHKKITTATVIRAKGRGKTTRGGRKVELADETNNTISSSTAVAAPEHISLGKKDIISFKKETTKENSIIFEKNNDQTDIIGKMLYQAKSTDQTNSNAKLDLVMLTDLQPDPDVVKPKGKSVVKKSTKRNDASANISKVVTYIRPGHPPPEVSIGNSNEPGIPLLKRVTHLIAVEDLNTEKIAMKVRDSILNVEQILNENAILRNGIWKLKREMWLKLDPYNFKPYNSSQIANVVQKMNSVADELGYPADAPERPNPPKPKLPINFSTVNFELGESSQKHDSDTSIIPAENSHQSYEGKTTRGGGGKTIRGGRGNRGRGAKTTTNNIIPTSEDQSVTNPTRGRRGRPKNSTRGVKTTNANQKTNSSTMETTSVVKTKPTMTTSTSSDITPKSTATTTTSTIITTISKDNKDNILPAGDKMTQQNKYRVETLNSYQGVSEE</sequence>
<feature type="compositionally biased region" description="Low complexity" evidence="1">
    <location>
        <begin position="397"/>
        <end position="420"/>
    </location>
</feature>
<gene>
    <name evidence="2" type="ORF">DEBURN_LOCUS20</name>
</gene>
<dbReference type="AlphaFoldDB" id="A0A9N8V0D7"/>
<feature type="region of interest" description="Disordered" evidence="1">
    <location>
        <begin position="1"/>
        <end position="29"/>
    </location>
</feature>
<organism evidence="2 3">
    <name type="scientific">Diversispora eburnea</name>
    <dbReference type="NCBI Taxonomy" id="1213867"/>
    <lineage>
        <taxon>Eukaryota</taxon>
        <taxon>Fungi</taxon>
        <taxon>Fungi incertae sedis</taxon>
        <taxon>Mucoromycota</taxon>
        <taxon>Glomeromycotina</taxon>
        <taxon>Glomeromycetes</taxon>
        <taxon>Diversisporales</taxon>
        <taxon>Diversisporaceae</taxon>
        <taxon>Diversispora</taxon>
    </lineage>
</organism>
<feature type="compositionally biased region" description="Polar residues" evidence="1">
    <location>
        <begin position="377"/>
        <end position="396"/>
    </location>
</feature>
<evidence type="ECO:0000313" key="3">
    <source>
        <dbReference type="Proteomes" id="UP000789706"/>
    </source>
</evidence>
<dbReference type="OrthoDB" id="2587563at2759"/>